<dbReference type="InterPro" id="IPR011044">
    <property type="entry name" value="Quino_amine_DH_bsu"/>
</dbReference>
<comment type="caution">
    <text evidence="2">The sequence shown here is derived from an EMBL/GenBank/DDBJ whole genome shotgun (WGS) entry which is preliminary data.</text>
</comment>
<organism evidence="2 3">
    <name type="scientific">Amycolatopsis coloradensis</name>
    <dbReference type="NCBI Taxonomy" id="76021"/>
    <lineage>
        <taxon>Bacteria</taxon>
        <taxon>Bacillati</taxon>
        <taxon>Actinomycetota</taxon>
        <taxon>Actinomycetes</taxon>
        <taxon>Pseudonocardiales</taxon>
        <taxon>Pseudonocardiaceae</taxon>
        <taxon>Amycolatopsis</taxon>
    </lineage>
</organism>
<gene>
    <name evidence="2" type="ORF">BS329_07410</name>
</gene>
<dbReference type="Proteomes" id="UP000187486">
    <property type="component" value="Unassembled WGS sequence"/>
</dbReference>
<dbReference type="STRING" id="76021.BS329_07410"/>
<evidence type="ECO:0000313" key="2">
    <source>
        <dbReference type="EMBL" id="OLZ54361.1"/>
    </source>
</evidence>
<evidence type="ECO:0008006" key="4">
    <source>
        <dbReference type="Google" id="ProtNLM"/>
    </source>
</evidence>
<dbReference type="PANTHER" id="PTHR47197">
    <property type="entry name" value="PROTEIN NIRF"/>
    <property type="match status" value="1"/>
</dbReference>
<dbReference type="AlphaFoldDB" id="A0A1R0KYE5"/>
<keyword evidence="1" id="KW-0472">Membrane</keyword>
<feature type="transmembrane region" description="Helical" evidence="1">
    <location>
        <begin position="44"/>
        <end position="63"/>
    </location>
</feature>
<dbReference type="Gene3D" id="2.130.10.10">
    <property type="entry name" value="YVTN repeat-like/Quinoprotein amine dehydrogenase"/>
    <property type="match status" value="2"/>
</dbReference>
<keyword evidence="1" id="KW-1133">Transmembrane helix</keyword>
<dbReference type="SUPFAM" id="SSF50969">
    <property type="entry name" value="YVTN repeat-like/Quinoprotein amine dehydrogenase"/>
    <property type="match status" value="1"/>
</dbReference>
<keyword evidence="3" id="KW-1185">Reference proteome</keyword>
<accession>A0A1R0KYE5</accession>
<name>A0A1R0KYE5_9PSEU</name>
<dbReference type="InterPro" id="IPR051200">
    <property type="entry name" value="Host-pathogen_enzymatic-act"/>
</dbReference>
<sequence>MAYSHPSIRPDDKIDRDPIASFQGLEGAHYWEECFGMRSFRRSFFAVLVAVATLFGTALPATAAEDHKAVDLPIARFSDILVDPGLGHVFVSSSEENTVVVTDLTGTVVTKLENLQGAGGLALSPDGDTVFVALSLDGAIAAIDTLTLEETARHSVGWLCPSTLSITGNMLYFGYGCEIWREGNVGSAVIGPVFGDVKTGLLPRNESTVPLVATSPARPDLFATGIPDVSPTRLKIHQVSGDTVTERASTWTGGYVRDLEMSTDGSLLYAATSGPPYQLRTFTTDNLAERQAYRLNAYPGAVAVSRDTSALAAGATSTDAQDVFTYRNGSYSPSRQYDFATLQANRKLLAPGGLAWGPGGKWLYAATFDHDIPGVTLNILRA</sequence>
<evidence type="ECO:0000313" key="3">
    <source>
        <dbReference type="Proteomes" id="UP000187486"/>
    </source>
</evidence>
<protein>
    <recommendedName>
        <fullName evidence="4">SMP-30/Gluconolactonase/LRE-like region domain-containing protein</fullName>
    </recommendedName>
</protein>
<evidence type="ECO:0000256" key="1">
    <source>
        <dbReference type="SAM" id="Phobius"/>
    </source>
</evidence>
<reference evidence="2 3" key="1">
    <citation type="submission" date="2016-01" db="EMBL/GenBank/DDBJ databases">
        <title>Amycolatopsis coloradensis genome sequencing and assembly.</title>
        <authorList>
            <person name="Mayilraj S."/>
        </authorList>
    </citation>
    <scope>NUCLEOTIDE SEQUENCE [LARGE SCALE GENOMIC DNA]</scope>
    <source>
        <strain evidence="2 3">DSM 44225</strain>
    </source>
</reference>
<proteinExistence type="predicted"/>
<keyword evidence="1" id="KW-0812">Transmembrane</keyword>
<dbReference type="PANTHER" id="PTHR47197:SF3">
    <property type="entry name" value="DIHYDRO-HEME D1 DEHYDROGENASE"/>
    <property type="match status" value="1"/>
</dbReference>
<dbReference type="InterPro" id="IPR015943">
    <property type="entry name" value="WD40/YVTN_repeat-like_dom_sf"/>
</dbReference>
<dbReference type="EMBL" id="MQUQ01000004">
    <property type="protein sequence ID" value="OLZ54361.1"/>
    <property type="molecule type" value="Genomic_DNA"/>
</dbReference>